<evidence type="ECO:0000256" key="6">
    <source>
        <dbReference type="SAM" id="MobiDB-lite"/>
    </source>
</evidence>
<keyword evidence="3 7" id="KW-0812">Transmembrane</keyword>
<feature type="region of interest" description="Disordered" evidence="6">
    <location>
        <begin position="1"/>
        <end position="48"/>
    </location>
</feature>
<feature type="transmembrane region" description="Helical" evidence="7">
    <location>
        <begin position="132"/>
        <end position="154"/>
    </location>
</feature>
<dbReference type="AlphaFoldDB" id="A0A2K2U846"/>
<protein>
    <submittedName>
        <fullName evidence="8">Energy-coupling factor transporter transmembrane protein EcfT</fullName>
    </submittedName>
</protein>
<feature type="compositionally biased region" description="Basic and acidic residues" evidence="6">
    <location>
        <begin position="10"/>
        <end position="40"/>
    </location>
</feature>
<dbReference type="RefSeq" id="WP_103262443.1">
    <property type="nucleotide sequence ID" value="NZ_DBEYRC010000058.1"/>
</dbReference>
<keyword evidence="9" id="KW-1185">Reference proteome</keyword>
<feature type="transmembrane region" description="Helical" evidence="7">
    <location>
        <begin position="63"/>
        <end position="96"/>
    </location>
</feature>
<organism evidence="8 9">
    <name type="scientific">Rubneribacter badeniensis</name>
    <dbReference type="NCBI Taxonomy" id="2070688"/>
    <lineage>
        <taxon>Bacteria</taxon>
        <taxon>Bacillati</taxon>
        <taxon>Actinomycetota</taxon>
        <taxon>Coriobacteriia</taxon>
        <taxon>Eggerthellales</taxon>
        <taxon>Eggerthellaceae</taxon>
        <taxon>Rubneribacter</taxon>
    </lineage>
</organism>
<dbReference type="PANTHER" id="PTHR34857:SF2">
    <property type="entry name" value="SLL0384 PROTEIN"/>
    <property type="match status" value="1"/>
</dbReference>
<evidence type="ECO:0000256" key="2">
    <source>
        <dbReference type="ARBA" id="ARBA00022475"/>
    </source>
</evidence>
<evidence type="ECO:0000256" key="5">
    <source>
        <dbReference type="ARBA" id="ARBA00023136"/>
    </source>
</evidence>
<evidence type="ECO:0000256" key="4">
    <source>
        <dbReference type="ARBA" id="ARBA00022989"/>
    </source>
</evidence>
<keyword evidence="5 7" id="KW-0472">Membrane</keyword>
<comment type="caution">
    <text evidence="8">The sequence shown here is derived from an EMBL/GenBank/DDBJ whole genome shotgun (WGS) entry which is preliminary data.</text>
</comment>
<dbReference type="InterPro" id="IPR003339">
    <property type="entry name" value="ABC/ECF_trnsptr_transmembrane"/>
</dbReference>
<dbReference type="GO" id="GO:0005886">
    <property type="term" value="C:plasma membrane"/>
    <property type="evidence" value="ECO:0007669"/>
    <property type="project" value="UniProtKB-ARBA"/>
</dbReference>
<dbReference type="Pfam" id="PF02361">
    <property type="entry name" value="CbiQ"/>
    <property type="match status" value="1"/>
</dbReference>
<dbReference type="CDD" id="cd16914">
    <property type="entry name" value="EcfT"/>
    <property type="match status" value="1"/>
</dbReference>
<sequence>MSGRAAEAGRAADEARRGSEGRVAREALREDGRLSRKPPRDSASAALRAGGSRRPFRADPRAGLALLLLWALAVFFSPGLWFEALMMLLVVAFGVAAGRARLALGMLALYAVAMACMLAVSQLDAGMLKTMLSSFFLLLRKVFPCGLLAAVVVSTTHVNEFMSALSRMRVPRQVTIPLAVMLRYVPAIREDWRFIKDAMRMRGVSPSLAGFLRRPGMTVECLYVPLMMGASNVADELSMASVARGIENPAPRTCFTHIEFRVADGVLVAAGVLVLAAAIACGALGAGR</sequence>
<evidence type="ECO:0000256" key="1">
    <source>
        <dbReference type="ARBA" id="ARBA00004141"/>
    </source>
</evidence>
<proteinExistence type="predicted"/>
<dbReference type="Proteomes" id="UP000236488">
    <property type="component" value="Unassembled WGS sequence"/>
</dbReference>
<keyword evidence="2" id="KW-1003">Cell membrane</keyword>
<gene>
    <name evidence="8" type="ORF">C2L80_00940</name>
</gene>
<reference evidence="8 9" key="1">
    <citation type="journal article" date="2018" name="Int. J. Syst. Evol. Microbiol.">
        <title>Rubneribacter badeniensis gen. nov., sp. nov. and Enteroscipio rubneri gen. nov., sp. nov., new members of the Eggerthellaceae isolated from human faeces.</title>
        <authorList>
            <person name="Danylec N."/>
            <person name="Gobl A."/>
            <person name="Stoll D.A."/>
            <person name="Hetzer B."/>
            <person name="Kulling S.E."/>
            <person name="Huch M."/>
        </authorList>
    </citation>
    <scope>NUCLEOTIDE SEQUENCE [LARGE SCALE GENOMIC DNA]</scope>
    <source>
        <strain evidence="8 9">ResAG-85</strain>
    </source>
</reference>
<dbReference type="PANTHER" id="PTHR34857">
    <property type="entry name" value="SLL0384 PROTEIN"/>
    <property type="match status" value="1"/>
</dbReference>
<evidence type="ECO:0000256" key="3">
    <source>
        <dbReference type="ARBA" id="ARBA00022692"/>
    </source>
</evidence>
<name>A0A2K2U846_9ACTN</name>
<accession>A0A2K2U846</accession>
<keyword evidence="4 7" id="KW-1133">Transmembrane helix</keyword>
<feature type="transmembrane region" description="Helical" evidence="7">
    <location>
        <begin position="102"/>
        <end position="120"/>
    </location>
</feature>
<evidence type="ECO:0000256" key="7">
    <source>
        <dbReference type="SAM" id="Phobius"/>
    </source>
</evidence>
<dbReference type="EMBL" id="PPEL01000002">
    <property type="protein sequence ID" value="PNV66496.1"/>
    <property type="molecule type" value="Genomic_DNA"/>
</dbReference>
<dbReference type="InterPro" id="IPR051611">
    <property type="entry name" value="ECF_transporter_component"/>
</dbReference>
<evidence type="ECO:0000313" key="9">
    <source>
        <dbReference type="Proteomes" id="UP000236488"/>
    </source>
</evidence>
<evidence type="ECO:0000313" key="8">
    <source>
        <dbReference type="EMBL" id="PNV66496.1"/>
    </source>
</evidence>
<comment type="subcellular location">
    <subcellularLocation>
        <location evidence="1">Membrane</location>
        <topology evidence="1">Multi-pass membrane protein</topology>
    </subcellularLocation>
</comment>
<feature type="transmembrane region" description="Helical" evidence="7">
    <location>
        <begin position="266"/>
        <end position="286"/>
    </location>
</feature>